<dbReference type="RefSeq" id="WP_341366325.1">
    <property type="nucleotide sequence ID" value="NZ_CP150951.2"/>
</dbReference>
<evidence type="ECO:0000313" key="2">
    <source>
        <dbReference type="EMBL" id="WZC48206.1"/>
    </source>
</evidence>
<evidence type="ECO:0000256" key="1">
    <source>
        <dbReference type="SAM" id="Phobius"/>
    </source>
</evidence>
<sequence>MTALTSEPEQMMRAVLRIFHFIGITLGLGAATLLDLMIIRFFIGRAMTAQSVEVFEFLSSLVSIGLKLLWLTGFGFLWYYWMYEPVKLGNEKVWAKMVIVGILTINGAFIHKTVLPFMSGQIGRRMLEGVPLGKKLWFVTTGMISFVSWYGPLVIANVPQLNFQVPMIQILIVYAMVLAVIMLLAHLILFGSEIASLWRNRFYRHGRI</sequence>
<keyword evidence="1" id="KW-1133">Transmembrane helix</keyword>
<feature type="transmembrane region" description="Helical" evidence="1">
    <location>
        <begin position="167"/>
        <end position="191"/>
    </location>
</feature>
<proteinExistence type="predicted"/>
<name>A0ABZ2V148_9RHOB</name>
<feature type="transmembrane region" description="Helical" evidence="1">
    <location>
        <begin position="18"/>
        <end position="43"/>
    </location>
</feature>
<feature type="transmembrane region" description="Helical" evidence="1">
    <location>
        <begin position="93"/>
        <end position="115"/>
    </location>
</feature>
<reference evidence="3" key="1">
    <citation type="submission" date="2024-04" db="EMBL/GenBank/DDBJ databases">
        <title>Phylogenomic analyses of a clade within the roseobacter group suggest taxonomic reassignments of species of the genera Aestuariivita, Citreicella, Loktanella, Nautella, Pelagibaca, Ruegeria, Thalassobius, Thiobacimonas and Tropicibacter, and the proposal o.</title>
        <authorList>
            <person name="Jeon C.O."/>
        </authorList>
    </citation>
    <scope>NUCLEOTIDE SEQUENCE [LARGE SCALE GENOMIC DNA]</scope>
    <source>
        <strain evidence="3">BS5-3</strain>
    </source>
</reference>
<accession>A0ABZ2V148</accession>
<organism evidence="2 3">
    <name type="scientific">Yoonia phaeophyticola</name>
    <dbReference type="NCBI Taxonomy" id="3137369"/>
    <lineage>
        <taxon>Bacteria</taxon>
        <taxon>Pseudomonadati</taxon>
        <taxon>Pseudomonadota</taxon>
        <taxon>Alphaproteobacteria</taxon>
        <taxon>Rhodobacterales</taxon>
        <taxon>Paracoccaceae</taxon>
        <taxon>Yoonia</taxon>
    </lineage>
</organism>
<dbReference type="Proteomes" id="UP001440612">
    <property type="component" value="Chromosome"/>
</dbReference>
<protein>
    <submittedName>
        <fullName evidence="2">Uncharacterized protein</fullName>
    </submittedName>
</protein>
<evidence type="ECO:0000313" key="3">
    <source>
        <dbReference type="Proteomes" id="UP001440612"/>
    </source>
</evidence>
<feature type="transmembrane region" description="Helical" evidence="1">
    <location>
        <begin position="55"/>
        <end position="81"/>
    </location>
</feature>
<keyword evidence="1" id="KW-0472">Membrane</keyword>
<keyword evidence="3" id="KW-1185">Reference proteome</keyword>
<gene>
    <name evidence="2" type="ORF">AABB29_15220</name>
</gene>
<feature type="transmembrane region" description="Helical" evidence="1">
    <location>
        <begin position="136"/>
        <end position="155"/>
    </location>
</feature>
<dbReference type="EMBL" id="CP150951">
    <property type="protein sequence ID" value="WZC48206.1"/>
    <property type="molecule type" value="Genomic_DNA"/>
</dbReference>
<keyword evidence="1" id="KW-0812">Transmembrane</keyword>